<gene>
    <name evidence="1" type="ORF">E6K79_09405</name>
</gene>
<evidence type="ECO:0000313" key="1">
    <source>
        <dbReference type="EMBL" id="TMQ63843.1"/>
    </source>
</evidence>
<dbReference type="AlphaFoldDB" id="A0A538TJQ4"/>
<dbReference type="Proteomes" id="UP000317691">
    <property type="component" value="Unassembled WGS sequence"/>
</dbReference>
<protein>
    <submittedName>
        <fullName evidence="1">Uncharacterized protein</fullName>
    </submittedName>
</protein>
<comment type="caution">
    <text evidence="1">The sequence shown here is derived from an EMBL/GenBank/DDBJ whole genome shotgun (WGS) entry which is preliminary data.</text>
</comment>
<dbReference type="EMBL" id="VBOZ01000029">
    <property type="protein sequence ID" value="TMQ63843.1"/>
    <property type="molecule type" value="Genomic_DNA"/>
</dbReference>
<accession>A0A538TJQ4</accession>
<sequence>MSALSELKNQIASLVEGGSIDAFQEWFVPAVMNGVADSELDALSAEVELRLAEHTSGHLSEPELREEFRALLEGRLVASGQPAPKITYRITTTSAANYEISVGTSPLPLTQELELRTG</sequence>
<name>A0A538TJQ4_UNCEI</name>
<evidence type="ECO:0000313" key="2">
    <source>
        <dbReference type="Proteomes" id="UP000317691"/>
    </source>
</evidence>
<proteinExistence type="predicted"/>
<reference evidence="1 2" key="1">
    <citation type="journal article" date="2019" name="Nat. Microbiol.">
        <title>Mediterranean grassland soil C-N compound turnover is dependent on rainfall and depth, and is mediated by genomically divergent microorganisms.</title>
        <authorList>
            <person name="Diamond S."/>
            <person name="Andeer P.F."/>
            <person name="Li Z."/>
            <person name="Crits-Christoph A."/>
            <person name="Burstein D."/>
            <person name="Anantharaman K."/>
            <person name="Lane K.R."/>
            <person name="Thomas B.C."/>
            <person name="Pan C."/>
            <person name="Northen T.R."/>
            <person name="Banfield J.F."/>
        </authorList>
    </citation>
    <scope>NUCLEOTIDE SEQUENCE [LARGE SCALE GENOMIC DNA]</scope>
    <source>
        <strain evidence="1">WS_9</strain>
    </source>
</reference>
<organism evidence="1 2">
    <name type="scientific">Eiseniibacteriota bacterium</name>
    <dbReference type="NCBI Taxonomy" id="2212470"/>
    <lineage>
        <taxon>Bacteria</taxon>
        <taxon>Candidatus Eiseniibacteriota</taxon>
    </lineage>
</organism>